<dbReference type="FunFam" id="3.40.50.980:FF:000001">
    <property type="entry name" value="Non-ribosomal peptide synthetase"/>
    <property type="match status" value="3"/>
</dbReference>
<evidence type="ECO:0000313" key="9">
    <source>
        <dbReference type="EMBL" id="AEK43333.1"/>
    </source>
</evidence>
<dbReference type="InterPro" id="IPR023213">
    <property type="entry name" value="CAT-like_dom_sf"/>
</dbReference>
<keyword evidence="6" id="KW-0045">Antibiotic biosynthesis</keyword>
<dbReference type="NCBIfam" id="TIGR01720">
    <property type="entry name" value="NRPS-para261"/>
    <property type="match status" value="1"/>
</dbReference>
<dbReference type="InterPro" id="IPR045851">
    <property type="entry name" value="AMP-bd_C_sf"/>
</dbReference>
<organism evidence="9 10">
    <name type="scientific">Amycolatopsis mediterranei (strain S699)</name>
    <name type="common">Nocardia mediterranei</name>
    <dbReference type="NCBI Taxonomy" id="713604"/>
    <lineage>
        <taxon>Bacteria</taxon>
        <taxon>Bacillati</taxon>
        <taxon>Actinomycetota</taxon>
        <taxon>Actinomycetes</taxon>
        <taxon>Pseudonocardiales</taxon>
        <taxon>Pseudonocardiaceae</taxon>
        <taxon>Amycolatopsis</taxon>
    </lineage>
</organism>
<dbReference type="RefSeq" id="WP_014467158.1">
    <property type="nucleotide sequence ID" value="NC_017186.1"/>
</dbReference>
<feature type="domain" description="Carrier" evidence="8">
    <location>
        <begin position="2503"/>
        <end position="2577"/>
    </location>
</feature>
<comment type="similarity">
    <text evidence="2">Belongs to the ATP-dependent AMP-binding enzyme family.</text>
</comment>
<name>A0A9R0UA39_AMYMS</name>
<evidence type="ECO:0000256" key="1">
    <source>
        <dbReference type="ARBA" id="ARBA00001957"/>
    </source>
</evidence>
<dbReference type="InterPro" id="IPR000873">
    <property type="entry name" value="AMP-dep_synth/lig_dom"/>
</dbReference>
<feature type="domain" description="Carrier" evidence="8">
    <location>
        <begin position="1008"/>
        <end position="1082"/>
    </location>
</feature>
<dbReference type="Gene3D" id="1.10.1200.10">
    <property type="entry name" value="ACP-like"/>
    <property type="match status" value="4"/>
</dbReference>
<dbReference type="PROSITE" id="PS00012">
    <property type="entry name" value="PHOSPHOPANTETHEINE"/>
    <property type="match status" value="3"/>
</dbReference>
<evidence type="ECO:0000256" key="7">
    <source>
        <dbReference type="SAM" id="MobiDB-lite"/>
    </source>
</evidence>
<feature type="domain" description="Carrier" evidence="8">
    <location>
        <begin position="3552"/>
        <end position="3626"/>
    </location>
</feature>
<evidence type="ECO:0000313" key="10">
    <source>
        <dbReference type="Proteomes" id="UP000006138"/>
    </source>
</evidence>
<dbReference type="PROSITE" id="PS00455">
    <property type="entry name" value="AMP_BINDING"/>
    <property type="match status" value="3"/>
</dbReference>
<feature type="region of interest" description="Disordered" evidence="7">
    <location>
        <begin position="3861"/>
        <end position="3880"/>
    </location>
</feature>
<gene>
    <name evidence="9" type="ordered locus">RAM_24265</name>
</gene>
<dbReference type="Pfam" id="PF00501">
    <property type="entry name" value="AMP-binding"/>
    <property type="match status" value="3"/>
</dbReference>
<dbReference type="InterPro" id="IPR010071">
    <property type="entry name" value="AA_adenyl_dom"/>
</dbReference>
<dbReference type="InterPro" id="IPR006162">
    <property type="entry name" value="Ppantetheine_attach_site"/>
</dbReference>
<dbReference type="FunFam" id="2.30.38.10:FF:000001">
    <property type="entry name" value="Non-ribosomal peptide synthetase PvdI"/>
    <property type="match status" value="3"/>
</dbReference>
<reference evidence="9 10" key="1">
    <citation type="journal article" date="2011" name="J. Bacteriol.">
        <title>Whole genome sequence of the rifamycin B-producing strain Amycolatopsis mediterranei S699.</title>
        <authorList>
            <person name="Verma M."/>
            <person name="Kaur J."/>
            <person name="Kumar M."/>
            <person name="Kumari K."/>
            <person name="Saxena A."/>
            <person name="Anand S."/>
            <person name="Nigam A."/>
            <person name="Ravi V."/>
            <person name="Raghuvanshi S."/>
            <person name="Khurana P."/>
            <person name="Tyagi A.K."/>
            <person name="Khurana J.P."/>
            <person name="Lal R."/>
        </authorList>
    </citation>
    <scope>NUCLEOTIDE SEQUENCE [LARGE SCALE GENOMIC DNA]</scope>
    <source>
        <strain evidence="9 10">S699</strain>
    </source>
</reference>
<dbReference type="FunFam" id="1.10.1200.10:FF:000005">
    <property type="entry name" value="Nonribosomal peptide synthetase 1"/>
    <property type="match status" value="3"/>
</dbReference>
<dbReference type="InterPro" id="IPR010060">
    <property type="entry name" value="NRPS_synth"/>
</dbReference>
<dbReference type="Gene3D" id="3.30.559.10">
    <property type="entry name" value="Chloramphenicol acetyltransferase-like domain"/>
    <property type="match status" value="6"/>
</dbReference>
<dbReference type="Pfam" id="PF00668">
    <property type="entry name" value="Condensation"/>
    <property type="match status" value="6"/>
</dbReference>
<dbReference type="GO" id="GO:0005737">
    <property type="term" value="C:cytoplasm"/>
    <property type="evidence" value="ECO:0007669"/>
    <property type="project" value="TreeGrafter"/>
</dbReference>
<dbReference type="SMART" id="SM00823">
    <property type="entry name" value="PKS_PP"/>
    <property type="match status" value="4"/>
</dbReference>
<evidence type="ECO:0000256" key="3">
    <source>
        <dbReference type="ARBA" id="ARBA00022450"/>
    </source>
</evidence>
<dbReference type="InterPro" id="IPR020806">
    <property type="entry name" value="PKS_PP-bd"/>
</dbReference>
<dbReference type="InterPro" id="IPR025110">
    <property type="entry name" value="AMP-bd_C"/>
</dbReference>
<evidence type="ECO:0000259" key="8">
    <source>
        <dbReference type="PROSITE" id="PS50075"/>
    </source>
</evidence>
<dbReference type="Gene3D" id="2.30.38.10">
    <property type="entry name" value="Luciferase, Domain 3"/>
    <property type="match status" value="3"/>
</dbReference>
<dbReference type="SUPFAM" id="SSF52777">
    <property type="entry name" value="CoA-dependent acyltransferases"/>
    <property type="match status" value="12"/>
</dbReference>
<dbReference type="CDD" id="cd19531">
    <property type="entry name" value="LCL_NRPS-like"/>
    <property type="match status" value="2"/>
</dbReference>
<dbReference type="NCBIfam" id="NF003417">
    <property type="entry name" value="PRK04813.1"/>
    <property type="match status" value="3"/>
</dbReference>
<keyword evidence="3" id="KW-0596">Phosphopantetheine</keyword>
<proteinExistence type="inferred from homology"/>
<dbReference type="PROSITE" id="PS50075">
    <property type="entry name" value="CARRIER"/>
    <property type="match status" value="4"/>
</dbReference>
<dbReference type="CDD" id="cd19534">
    <property type="entry name" value="E_NRPS"/>
    <property type="match status" value="1"/>
</dbReference>
<dbReference type="InterPro" id="IPR020845">
    <property type="entry name" value="AMP-binding_CS"/>
</dbReference>
<dbReference type="Gene3D" id="3.40.710.10">
    <property type="entry name" value="DD-peptidase/beta-lactamase superfamily"/>
    <property type="match status" value="1"/>
</dbReference>
<dbReference type="NCBIfam" id="TIGR01733">
    <property type="entry name" value="AA-adenyl-dom"/>
    <property type="match status" value="3"/>
</dbReference>
<protein>
    <submittedName>
        <fullName evidence="9">Non-ribosomal peptide synthetase</fullName>
    </submittedName>
</protein>
<dbReference type="InterPro" id="IPR036736">
    <property type="entry name" value="ACP-like_sf"/>
</dbReference>
<dbReference type="SUPFAM" id="SSF47336">
    <property type="entry name" value="ACP-like"/>
    <property type="match status" value="4"/>
</dbReference>
<evidence type="ECO:0000256" key="2">
    <source>
        <dbReference type="ARBA" id="ARBA00006432"/>
    </source>
</evidence>
<dbReference type="Pfam" id="PF00144">
    <property type="entry name" value="Beta-lactamase"/>
    <property type="match status" value="1"/>
</dbReference>
<dbReference type="GO" id="GO:0003824">
    <property type="term" value="F:catalytic activity"/>
    <property type="evidence" value="ECO:0007669"/>
    <property type="project" value="InterPro"/>
</dbReference>
<dbReference type="FunFam" id="3.30.300.30:FF:000010">
    <property type="entry name" value="Enterobactin synthetase component F"/>
    <property type="match status" value="3"/>
</dbReference>
<dbReference type="KEGG" id="amm:AMES_4708"/>
<dbReference type="Gene3D" id="3.30.300.30">
    <property type="match status" value="3"/>
</dbReference>
<dbReference type="GO" id="GO:0043041">
    <property type="term" value="P:amino acid activation for nonribosomal peptide biosynthetic process"/>
    <property type="evidence" value="ECO:0007669"/>
    <property type="project" value="TreeGrafter"/>
</dbReference>
<dbReference type="CDD" id="cd05930">
    <property type="entry name" value="A_NRPS"/>
    <property type="match status" value="3"/>
</dbReference>
<evidence type="ECO:0000256" key="6">
    <source>
        <dbReference type="ARBA" id="ARBA00023194"/>
    </source>
</evidence>
<dbReference type="PANTHER" id="PTHR45527">
    <property type="entry name" value="NONRIBOSOMAL PEPTIDE SYNTHETASE"/>
    <property type="match status" value="1"/>
</dbReference>
<dbReference type="InterPro" id="IPR009081">
    <property type="entry name" value="PP-bd_ACP"/>
</dbReference>
<dbReference type="SUPFAM" id="SSF56801">
    <property type="entry name" value="Acetyl-CoA synthetase-like"/>
    <property type="match status" value="3"/>
</dbReference>
<dbReference type="Pfam" id="PF13193">
    <property type="entry name" value="AMP-binding_C"/>
    <property type="match status" value="3"/>
</dbReference>
<dbReference type="Proteomes" id="UP000006138">
    <property type="component" value="Chromosome"/>
</dbReference>
<dbReference type="SUPFAM" id="SSF56601">
    <property type="entry name" value="beta-lactamase/transpeptidase-like"/>
    <property type="match status" value="1"/>
</dbReference>
<evidence type="ECO:0000256" key="5">
    <source>
        <dbReference type="ARBA" id="ARBA00022737"/>
    </source>
</evidence>
<dbReference type="InterPro" id="IPR012338">
    <property type="entry name" value="Beta-lactam/transpept-like"/>
</dbReference>
<keyword evidence="5" id="KW-0677">Repeat</keyword>
<dbReference type="Gene3D" id="3.30.559.30">
    <property type="entry name" value="Nonribosomal peptide synthetase, condensation domain"/>
    <property type="match status" value="6"/>
</dbReference>
<sequence length="4998" mass="535942">MTTTSNEPRELSAAQRALALQRLRGIRGGTADEPMTVPSGTPVPLSPVQHGLWVVEQFLDDNSLYGVHRSLWLRGELDVVALRAGLDRLVARHETLRTTYTGDTVPRQQVAAAREADFVVTDLAGLPAPESRQRALDLAGAELGTPFDLGTGPTLRARLFRTGPAEHLLVLNMHHLVSDAWSCTVLGRDLGELYASEVAGRAPELPELAIQYGDYAYWQMRRLAGPLREEQLGYWRAALDGVAPVLRLPADRRHPARPSYRAGRARRSLDAELAAAVRRLAHERGVTLFSLLMTAFAVVLGRCAGQDRFAVGSLTSGRERPEVEHLIGMFANTVAIPVDLSGNPTFGELLQGTRRAVLGALGHQDVSFEDVVAAVRPEREPGRSPLFQVLFQLVEVDDERWRFGDLDVRAAETHNGLGKVDLALYGIHDGGRLDLEIEYAHDVFDHTTALRYADRVAAVLAQVVLVPDAPLSTVDVMSPAERQLVVREWNDTAAEVPRVTLAELFESVAGRVPDSAAVVDTDGSVTTYAELNARANRLAHHLRDRGVGCESVVGVCLESGVDQLAALLAVVKSGGAYLPLDPDHPADRLGFMLTDTGARIVVTAAHLAGALPREHVGDLVLVDDDRAAIQECPATDPVAVIGPDNLVYVMYTSGSTGRPKGVMVSHHGLVNYLWWAIEGYGLEGASGALMVGSVAVDLSVPNFFLPLIGGKDVTLLPPDRSLSALAETLGGPGDFSLLKLTPGHLDLVRATLGASSTVDSVRTFVVGADEVRPETVAAWRRIAPNARIIDEYGPTETVVGCSTYVIGDDFDPATPVSIGKPIANTRMYVLGQHLAPVPIGAVGELCIGGFGVARGYWRRAGLTAEKFVPDPFGPAGTRMYRTGDLARFRADGNLEFLGRVDHQVKIRGYRVELGEIEARLLRHEQVREAVVLATEDTAGHKRLAAYVVAETDTAALRDFLAGALPDHMIPATWTLLARMPLTQAGKIDRTALAALSSDPAPGPADHAAPGTPAETVLAEIWADVLGLERVGTDQDFFRLGGDSILAIRITAAARRAGLHLTVRQVFENRTVAALAAAVADTAVVAVAAEQGTVSGPLPLTPMLKWFTETHGGLDHYNQSVLVTCEPSVDPGILSAALCALADHHDALRTRLSRSAGSWRAEIVAAHDRGPLRTVDLSAIPAADRDEARTRIATEVQSSLSVGQARLLRAVLFTGAGPDTLLVAAHHIAVDTVSWSILLEDLATACRQLEAGLPVRLGAKTTSYRQWAGLVAERAGTVGTEAPAPAPLPVDLDDGPDAEQFTEAAEVALPAELTDTLLRRTTAAYRTEINDVLLTALARTFAGWTGEPGLVVDVEGHGRDPFLDDVDLTRTVGWFTSIRPVLLPVPRPDWDSCLKAVKESLRTTSDGPRATAQVSFNYLGRLDRPGGDAGRFRLLAEDLGATRAPGAGRPYLLEITAAVVDDRLRISLSYSSRRYRRATVTRLAEAFAAALAAVAEHCTSGARGVTPSDFPLAGLPQSTLDTLVAGLGSSPDPIEVGDIADLYPLSPLQQGMLFRSVYDPGSQDYLEQNGFVVRGPLDADAFEAAWQLVADRHAVLRSRFVWAGLPHPLQVVRTGGRIRAARLDWSKVDPADVPEWFDRLTRAERAVGFDLTAECPARLAIATRAPDEHYVLWSFHHIVLDAWSVTAVLDEVAEAYLSLRDGRAPVLPEVVPFRDHIAWIARQDRAADAAFWRAELAGLPGPTVLPSAFAAGDPGVGRVPATVPAEVVAAVRQLALRSGCTVGTVVHAAWALLLSRYTGETDVVFGSTVTGRATGVPGADRIVGMLINTLPTRVDVDPDLPVPAYLAAVHDKQLALREREHCGLVDIQHATTVPAGTALFDNVLVYESFPPGGEPVRALGVAPYGPVTEQTDCPLVVEVGHHETLELVATYHRARFDRDTCVRLLATFQNLLAGLAAEPRARLRDVPTLSPAERELVLRQGNDTAMAVPRTTLGELFGTAVARTPEASAVVDVDGSVTTYAELDTRVNRLAHHLRERGVGGESIVGVCVEPGVDMLVALLGVVKAGGAYLPLDPEHPADRLGFMLADTASPIVVTQSAFGSLIGSVFGGDLVLLDGDRAAIDACPATHPEPVIGPDNLVYVMYTSGSTGRPKGVMISHHGLVNYLWWAVEGYGLGGGSGAPLLGSIAFDLSVPNFFLPLIGGKDVTLLPPDRSLSALAELLARPGDFSLLKLTPGHLDVLRGILGDRATVDSVRTFVVGADEVRPETVAAWRRVAPNARIIDEYGPTETVVGCSTYVIGDDFDPAQPVSIGKPIGNIRMYVLDDHLEPVPTGVVGELCIAGFGVARGYWRRPALTAGAFVPDIRPDTPGARMYRTGDLARHRPDGNLEFLGRIDHQVKVRGYRVELGEVEARLLLHEQVSEAVVDARPDAAGHRRLVAYVVAHAGRPLDTARLRDFVAAALPEYMVPSTWLVLDRMPLTQAGKVNRKIMPDPGHTRSAAADYVAPRTPSERLLAEVMAGVLGVDRVGADDDFFLLGGDSIRAIEVLGRIRQAGAPLTLRQIFEHRTVAALAGEVSPGDVAPVRIPARPATGPVPLSPVQHGLWVVDQFLANNALYSVYRGLWLRGELDVPALRLALDELVRRHEILRTTFTGGAEPAQVIGDVRPAAFEVVECTDRAHAAAAAEEELRRPFDLADGPLFRTTLFGVGAREHLLLLNTHHLLNDDWSVLAHELRELYAAATIGTAATLTEPLVQYGDYAHWQAARISGEVRAQQLAYWRAALGTLSPALRLPTDRPHPARPTYRAATVRGTVPAELTGALRRVAREHGVTMFSLLLTAFEVLLGRCGGQDRFAVGSLVSGRDRADLAGSIGMFANTVAIPADLSGDPAIGALLARTQAAMVEVLDHQDVSFEDVVAAVRPAREAGRNPLFQVLFQLYQPDDALWRLGDLDVEPADLDSGSGKLDLSLFAVDRAELVELELRYATDLFDPASASRMVRRLVAVLESMAADPAARLSTVDVMGPAERQLVVREWNDTAAEVPWATLAELFQTAVARTPEAPAVVDVDGSVTTYAELNARANRLAQHLRHLGVEAESVVGVCLEPGLDVLITLLAVGKAGGAYLPLDPEHPAGRLEFVLADSATRLIVTRRKLAGILPDAFAGRMVLIDHDRAAIQECPATDPVAVIGPENLVYVMYTSGSTGQPKGVMISHHGLVNYLWWAIEGYGLGGASGAPMVGSVAVDLSVPNFFLPLIGGKDVTLLPPDRSLSALAELLTKPGDFSLVKLTPGHLDLVRATMGADAVVDSVRTFVVGADEVRPETVAAWRTVAPNARIIDEYGPTETVVGCSTYVIGDDFDPARPVSIGKPIANTRMYVLDGGLAPVPVGVVGELCIGGFGVARGYWRRAGLTAEKFVPDPFGPAGTRMYRTGDLARFRADGNLEFLGRADHQVKIRGYRVELGEIETRLLRHDQVSEAVVTARPDSAGHKRLAAYVVCHAGQDLDTEALRSFAAAALPEHMVPVRWTVLDHLPLTPAGKIDRDALPDADHTTPAEAVGRVPGTATERLLAELWAEALGVGQVGVDGDFFHLGGDSILAIRLTERAHQAGLRITVRQIFEHRTIAALAGVVEPVPAAETPVEPAAPDGFPLSGLPAGLLERLTADSDVEDVYRLTPLQAGMLVESLGAAGRDPYFRQWAYDLDGDLDVGAFTRSWQHVIDRHTVLRTRFAWEGLPHPVQVVCGTFPVLFERWDARSVPPGERTAWLERLLSDERDSGIELDVSPPSRFLLVRTGERGHRFVWNTHHILLDGWSHAVVMAEVFAAYAAFTAGERPSLPEVTPFRSFVEWLDRQAEDGPGYWRRALAGVIEPTPPPAARPTGHPSAPGVTGRELPAALATDLDAAARRYGVTVGTLAQAAWALLLSGYSDRPEVIFGITVAGRAAELPGISRMVGMLMNTVPARVPVAGSLGVEDWLRRLHEQQVARYPHDHHALTDIHRWSAIPGGTRLFETRFVFETGVDAERPGTDGLVVTEAGATDGESEYPLVLALSRGARLQVAVKYDRAWYTEPAGERLLDEYVDLLRTVATAEPELPVAAIALPRGETNWAGRPGGDQARTAAARVAPRTPAERDVAGIWAEVLRIDRVAEIGVHDDFYDLGGDSILVFQVVTRARKAGLPMSVRQALRHRTIAELVEAAETAAAAEAAPEAAGLAGDGGATPLTPTLLRFLACDLDHRHHNQSMLLSWRSAPDAEVLERALQAVVDRHEALRFRLRIDPHRQLDPAGTVPVRLRVVDLAGVAAGEQAEAVRLTGDELNAAMDLDGGRLVNAALFTGAGAARLLIAVHHMAVDSMSWPILLEDLTEAYRSLAAGEPVRLPEPSTSYRQWARRLAEHTGSPRFADESGYWLAARPAVAALPTDRLNGLNVQAAQRVVRTTLPADVTEALLRSARGPLGCRIDELLLTAVATALAGWSGSSEVLLDVERHGREAVSDDVDLGRTVGWFTAVHPLFLHLPERGGARRRAVAVREQVRAVPSGGLGYGLARYLREDTARILADRQAAQVVFTYHGQRHSTAADPGALFDVVTVGGPGQTRDPAGRRSHLLEVDTEVVDGQAVVSWTYASGLHDEGTIAGVAEDCAAELTELARAGDRPGVRPRGDAGRLLDRVFPHAPGLVLPMARNRVPGLSVALIVDGELHGAWGHGVTGGDPGGPVTAATAFQACSVSKYVTTLGVLRLVQDGRLDLDEDVNRYLTGWRLPPAGAGDPPVSLRQILSHTAGLSEFRLPGYPRGGAVPSLTDILDGVPPANTPPIRRERPAGSGFLYSCGNFSVVQQVVTDVTGRPFAEVMRSLVLEPLGMRDSGFEQDFPDTADVQVAHGHKPDGSPYAGGWLLFPEAASSGLWCTPADLAKVSVEVMRAVTGAPAAFLDRSLALAMVGPTSAEYGLGCAVTREDGAHWFGHPGDKRSHQCFTATDLNTGTGLVVAANIGGEAPLMADLINELGVHIRYLID</sequence>
<dbReference type="GeneID" id="92872482"/>
<dbReference type="GO" id="GO:0031177">
    <property type="term" value="F:phosphopantetheine binding"/>
    <property type="evidence" value="ECO:0007669"/>
    <property type="project" value="InterPro"/>
</dbReference>
<dbReference type="InterPro" id="IPR001242">
    <property type="entry name" value="Condensation_dom"/>
</dbReference>
<dbReference type="Gene3D" id="3.40.50.980">
    <property type="match status" value="6"/>
</dbReference>
<dbReference type="PANTHER" id="PTHR45527:SF1">
    <property type="entry name" value="FATTY ACID SYNTHASE"/>
    <property type="match status" value="1"/>
</dbReference>
<dbReference type="GO" id="GO:0017000">
    <property type="term" value="P:antibiotic biosynthetic process"/>
    <property type="evidence" value="ECO:0007669"/>
    <property type="project" value="UniProtKB-KW"/>
</dbReference>
<dbReference type="KEGG" id="amn:RAM_24265"/>
<dbReference type="InterPro" id="IPR001466">
    <property type="entry name" value="Beta-lactam-related"/>
</dbReference>
<keyword evidence="4" id="KW-0597">Phosphoprotein</keyword>
<dbReference type="GO" id="GO:0008610">
    <property type="term" value="P:lipid biosynthetic process"/>
    <property type="evidence" value="ECO:0007669"/>
    <property type="project" value="UniProtKB-ARBA"/>
</dbReference>
<dbReference type="EMBL" id="CP002896">
    <property type="protein sequence ID" value="AEK43333.1"/>
    <property type="molecule type" value="Genomic_DNA"/>
</dbReference>
<dbReference type="GO" id="GO:0044550">
    <property type="term" value="P:secondary metabolite biosynthetic process"/>
    <property type="evidence" value="ECO:0007669"/>
    <property type="project" value="TreeGrafter"/>
</dbReference>
<dbReference type="Pfam" id="PF00550">
    <property type="entry name" value="PP-binding"/>
    <property type="match status" value="4"/>
</dbReference>
<keyword evidence="10" id="KW-1185">Reference proteome</keyword>
<evidence type="ECO:0000256" key="4">
    <source>
        <dbReference type="ARBA" id="ARBA00022553"/>
    </source>
</evidence>
<feature type="domain" description="Carrier" evidence="8">
    <location>
        <begin position="4114"/>
        <end position="4191"/>
    </location>
</feature>
<accession>A0A9R0UA39</accession>
<comment type="cofactor">
    <cofactor evidence="1">
        <name>pantetheine 4'-phosphate</name>
        <dbReference type="ChEBI" id="CHEBI:47942"/>
    </cofactor>
</comment>